<reference evidence="2" key="2">
    <citation type="submission" date="2020-05" db="UniProtKB">
        <authorList>
            <consortium name="EnsemblMetazoa"/>
        </authorList>
    </citation>
    <scope>IDENTIFICATION</scope>
    <source>
        <strain evidence="2">maculatus3</strain>
    </source>
</reference>
<proteinExistence type="predicted"/>
<evidence type="ECO:0000313" key="3">
    <source>
        <dbReference type="Proteomes" id="UP000075901"/>
    </source>
</evidence>
<dbReference type="EnsemblMetazoa" id="AMAM009869-RA">
    <property type="protein sequence ID" value="AMAM009869-PA"/>
    <property type="gene ID" value="AMAM009869"/>
</dbReference>
<reference evidence="3" key="1">
    <citation type="submission" date="2013-09" db="EMBL/GenBank/DDBJ databases">
        <title>The Genome Sequence of Anopheles maculatus species B.</title>
        <authorList>
            <consortium name="The Broad Institute Genomics Platform"/>
            <person name="Neafsey D.E."/>
            <person name="Besansky N."/>
            <person name="Howell P."/>
            <person name="Walton C."/>
            <person name="Young S.K."/>
            <person name="Zeng Q."/>
            <person name="Gargeya S."/>
            <person name="Fitzgerald M."/>
            <person name="Haas B."/>
            <person name="Abouelleil A."/>
            <person name="Allen A.W."/>
            <person name="Alvarado L."/>
            <person name="Arachchi H.M."/>
            <person name="Berlin A.M."/>
            <person name="Chapman S.B."/>
            <person name="Gainer-Dewar J."/>
            <person name="Goldberg J."/>
            <person name="Griggs A."/>
            <person name="Gujja S."/>
            <person name="Hansen M."/>
            <person name="Howarth C."/>
            <person name="Imamovic A."/>
            <person name="Ireland A."/>
            <person name="Larimer J."/>
            <person name="McCowan C."/>
            <person name="Murphy C."/>
            <person name="Pearson M."/>
            <person name="Poon T.W."/>
            <person name="Priest M."/>
            <person name="Roberts A."/>
            <person name="Saif S."/>
            <person name="Shea T."/>
            <person name="Sisk P."/>
            <person name="Sykes S."/>
            <person name="Wortman J."/>
            <person name="Nusbaum C."/>
            <person name="Birren B."/>
        </authorList>
    </citation>
    <scope>NUCLEOTIDE SEQUENCE [LARGE SCALE GENOMIC DNA]</scope>
    <source>
        <strain evidence="3">maculatus3</strain>
    </source>
</reference>
<dbReference type="Proteomes" id="UP000075901">
    <property type="component" value="Unassembled WGS sequence"/>
</dbReference>
<protein>
    <submittedName>
        <fullName evidence="2">Uncharacterized protein</fullName>
    </submittedName>
</protein>
<evidence type="ECO:0000313" key="2">
    <source>
        <dbReference type="EnsemblMetazoa" id="AMAM009869-PA"/>
    </source>
</evidence>
<feature type="region of interest" description="Disordered" evidence="1">
    <location>
        <begin position="389"/>
        <end position="454"/>
    </location>
</feature>
<keyword evidence="3" id="KW-1185">Reference proteome</keyword>
<feature type="compositionally biased region" description="Polar residues" evidence="1">
    <location>
        <begin position="495"/>
        <end position="513"/>
    </location>
</feature>
<accession>A0A182SMR8</accession>
<dbReference type="AlphaFoldDB" id="A0A182SMR8"/>
<feature type="compositionally biased region" description="Polar residues" evidence="1">
    <location>
        <begin position="1"/>
        <end position="14"/>
    </location>
</feature>
<feature type="compositionally biased region" description="Polar residues" evidence="1">
    <location>
        <begin position="64"/>
        <end position="82"/>
    </location>
</feature>
<feature type="region of interest" description="Disordered" evidence="1">
    <location>
        <begin position="1"/>
        <end position="103"/>
    </location>
</feature>
<feature type="compositionally biased region" description="Polar residues" evidence="1">
    <location>
        <begin position="440"/>
        <end position="451"/>
    </location>
</feature>
<sequence length="558" mass="60010">YTAPSNSSQGNENAAAQEVSLDEADRELATEESLPVTTAPTVNESEPEDESTAGEVRANETVERNSSISVERTQIETNAYEESSNEVERNQTQSGTMPSRAKKGKFLDQFNEETTEDNDINLPNGAAWALAGMRMVERKQSDVGQAVSESTETVRDDNENVVANNTLKQLMDWAIIMQQADFANSSFVRSTVASDEPSKDRRTYANKVPTVEGGDVLSEENRLTAVVTEEAPTRAVATDGESVATEAEDANVVDTTFVPSTEKPDRAGQELEDFKFEDRSTSTTTVANEAAGSSESGNVVATTTRRTYEVSEDVDETEVSSRVRNTPEIRTTSTTTQRSEISTGFGMFEDVPVTTYSPAAPILRRTEQTTPPIPLTTMITRIASTMPARRPTTLQQDLASMTTTDVPVKEATSTDLGSPSSFTTTVSNGESSRPLDQDSTESSDVTQNLVNRTEEKIPVSTSTIASVTTIVPNLSSATLTNNVEFDDSSIGESLVGQSSVTTERSDPPQLTTDETPDDGGKVPIVLDDKHVYDTVSTTIVATTTTTTASAVPTTELSS</sequence>
<feature type="region of interest" description="Disordered" evidence="1">
    <location>
        <begin position="490"/>
        <end position="521"/>
    </location>
</feature>
<dbReference type="VEuPathDB" id="VectorBase:AMAM009869"/>
<organism evidence="2 3">
    <name type="scientific">Anopheles maculatus</name>
    <dbReference type="NCBI Taxonomy" id="74869"/>
    <lineage>
        <taxon>Eukaryota</taxon>
        <taxon>Metazoa</taxon>
        <taxon>Ecdysozoa</taxon>
        <taxon>Arthropoda</taxon>
        <taxon>Hexapoda</taxon>
        <taxon>Insecta</taxon>
        <taxon>Pterygota</taxon>
        <taxon>Neoptera</taxon>
        <taxon>Endopterygota</taxon>
        <taxon>Diptera</taxon>
        <taxon>Nematocera</taxon>
        <taxon>Culicoidea</taxon>
        <taxon>Culicidae</taxon>
        <taxon>Anophelinae</taxon>
        <taxon>Anopheles</taxon>
        <taxon>Anopheles maculatus group</taxon>
    </lineage>
</organism>
<feature type="compositionally biased region" description="Polar residues" evidence="1">
    <location>
        <begin position="281"/>
        <end position="299"/>
    </location>
</feature>
<feature type="compositionally biased region" description="Polar residues" evidence="1">
    <location>
        <begin position="392"/>
        <end position="431"/>
    </location>
</feature>
<evidence type="ECO:0000256" key="1">
    <source>
        <dbReference type="SAM" id="MobiDB-lite"/>
    </source>
</evidence>
<feature type="compositionally biased region" description="Polar residues" evidence="1">
    <location>
        <begin position="35"/>
        <end position="44"/>
    </location>
</feature>
<name>A0A182SMR8_9DIPT</name>
<feature type="region of interest" description="Disordered" evidence="1">
    <location>
        <begin position="278"/>
        <end position="299"/>
    </location>
</feature>